<protein>
    <recommendedName>
        <fullName evidence="4">DUF4136 domain-containing protein</fullName>
    </recommendedName>
</protein>
<evidence type="ECO:0000313" key="2">
    <source>
        <dbReference type="EMBL" id="OQX15153.1"/>
    </source>
</evidence>
<evidence type="ECO:0008006" key="4">
    <source>
        <dbReference type="Google" id="ProtNLM"/>
    </source>
</evidence>
<evidence type="ECO:0000313" key="3">
    <source>
        <dbReference type="Proteomes" id="UP000192491"/>
    </source>
</evidence>
<gene>
    <name evidence="2" type="ORF">BWK73_07510</name>
</gene>
<comment type="caution">
    <text evidence="2">The sequence shown here is derived from an EMBL/GenBank/DDBJ whole genome shotgun (WGS) entry which is preliminary data.</text>
</comment>
<reference evidence="2 3" key="1">
    <citation type="submission" date="2017-01" db="EMBL/GenBank/DDBJ databases">
        <title>Novel large sulfur bacteria in the metagenomes of groundwater-fed chemosynthetic microbial mats in the Lake Huron basin.</title>
        <authorList>
            <person name="Sharrar A.M."/>
            <person name="Flood B.E."/>
            <person name="Bailey J.V."/>
            <person name="Jones D.S."/>
            <person name="Biddanda B."/>
            <person name="Ruberg S.A."/>
            <person name="Marcus D.N."/>
            <person name="Dick G.J."/>
        </authorList>
    </citation>
    <scope>NUCLEOTIDE SEQUENCE [LARGE SCALE GENOMIC DNA]</scope>
    <source>
        <strain evidence="2">A8</strain>
    </source>
</reference>
<dbReference type="Proteomes" id="UP000192491">
    <property type="component" value="Unassembled WGS sequence"/>
</dbReference>
<keyword evidence="1" id="KW-0732">Signal</keyword>
<evidence type="ECO:0000256" key="1">
    <source>
        <dbReference type="SAM" id="SignalP"/>
    </source>
</evidence>
<feature type="signal peptide" evidence="1">
    <location>
        <begin position="1"/>
        <end position="17"/>
    </location>
</feature>
<dbReference type="EMBL" id="MTEJ01000018">
    <property type="protein sequence ID" value="OQX15153.1"/>
    <property type="molecule type" value="Genomic_DNA"/>
</dbReference>
<organism evidence="2 3">
    <name type="scientific">Thiothrix lacustris</name>
    <dbReference type="NCBI Taxonomy" id="525917"/>
    <lineage>
        <taxon>Bacteria</taxon>
        <taxon>Pseudomonadati</taxon>
        <taxon>Pseudomonadota</taxon>
        <taxon>Gammaproteobacteria</taxon>
        <taxon>Thiotrichales</taxon>
        <taxon>Thiotrichaceae</taxon>
        <taxon>Thiothrix</taxon>
    </lineage>
</organism>
<dbReference type="AlphaFoldDB" id="A0A1Y1QVY3"/>
<name>A0A1Y1QVY3_9GAMM</name>
<feature type="chain" id="PRO_5012960027" description="DUF4136 domain-containing protein" evidence="1">
    <location>
        <begin position="18"/>
        <end position="76"/>
    </location>
</feature>
<proteinExistence type="predicted"/>
<accession>A0A1Y1QVY3</accession>
<sequence>MSVLWMLAALATLPGCATLKDNNLYSMWEARAYGAYEMPVPALTDPLASVSATLLNVSRTVSAQETKFISQYYSLQ</sequence>